<dbReference type="InterPro" id="IPR037138">
    <property type="entry name" value="His_deacetylse_dom_sf"/>
</dbReference>
<dbReference type="Gene3D" id="3.40.800.20">
    <property type="entry name" value="Histone deacetylase domain"/>
    <property type="match status" value="1"/>
</dbReference>
<comment type="caution">
    <text evidence="2">The sequence shown here is derived from an EMBL/GenBank/DDBJ whole genome shotgun (WGS) entry which is preliminary data.</text>
</comment>
<dbReference type="SUPFAM" id="SSF52768">
    <property type="entry name" value="Arginase/deacetylase"/>
    <property type="match status" value="1"/>
</dbReference>
<dbReference type="AlphaFoldDB" id="X1KFK5"/>
<reference evidence="2" key="1">
    <citation type="journal article" date="2014" name="Front. Microbiol.">
        <title>High frequency of phylogenetically diverse reductive dehalogenase-homologous genes in deep subseafloor sedimentary metagenomes.</title>
        <authorList>
            <person name="Kawai M."/>
            <person name="Futagami T."/>
            <person name="Toyoda A."/>
            <person name="Takaki Y."/>
            <person name="Nishi S."/>
            <person name="Hori S."/>
            <person name="Arai W."/>
            <person name="Tsubouchi T."/>
            <person name="Morono Y."/>
            <person name="Uchiyama I."/>
            <person name="Ito T."/>
            <person name="Fujiyama A."/>
            <person name="Inagaki F."/>
            <person name="Takami H."/>
        </authorList>
    </citation>
    <scope>NUCLEOTIDE SEQUENCE</scope>
    <source>
        <strain evidence="2">Expedition CK06-06</strain>
    </source>
</reference>
<evidence type="ECO:0000313" key="2">
    <source>
        <dbReference type="EMBL" id="GAH88929.1"/>
    </source>
</evidence>
<dbReference type="EMBL" id="BARU01036269">
    <property type="protein sequence ID" value="GAH88929.1"/>
    <property type="molecule type" value="Genomic_DNA"/>
</dbReference>
<dbReference type="InterPro" id="IPR023696">
    <property type="entry name" value="Ureohydrolase_dom_sf"/>
</dbReference>
<proteinExistence type="predicted"/>
<gene>
    <name evidence="2" type="ORF">S03H2_56661</name>
</gene>
<accession>X1KFK5</accession>
<dbReference type="Pfam" id="PF00850">
    <property type="entry name" value="Hist_deacetyl"/>
    <property type="match status" value="1"/>
</dbReference>
<evidence type="ECO:0000259" key="1">
    <source>
        <dbReference type="Pfam" id="PF00850"/>
    </source>
</evidence>
<organism evidence="2">
    <name type="scientific">marine sediment metagenome</name>
    <dbReference type="NCBI Taxonomy" id="412755"/>
    <lineage>
        <taxon>unclassified sequences</taxon>
        <taxon>metagenomes</taxon>
        <taxon>ecological metagenomes</taxon>
    </lineage>
</organism>
<dbReference type="InterPro" id="IPR023801">
    <property type="entry name" value="His_deacetylse_dom"/>
</dbReference>
<name>X1KFK5_9ZZZZ</name>
<feature type="non-terminal residue" evidence="2">
    <location>
        <position position="104"/>
    </location>
</feature>
<feature type="domain" description="Histone deacetylase" evidence="1">
    <location>
        <begin position="24"/>
        <end position="103"/>
    </location>
</feature>
<protein>
    <recommendedName>
        <fullName evidence="1">Histone deacetylase domain-containing protein</fullName>
    </recommendedName>
</protein>
<sequence length="104" mass="11681">MMNSEPLALVYHEDSVKYDFGWGHPFRSDRFTSFMSLIAERGLLEDPRVSLVEPEAATERDLLLVHSREYVEDVRERAEAHEPLTGDTPLNPLVVEGGLAIVGS</sequence>